<evidence type="ECO:0000256" key="1">
    <source>
        <dbReference type="SAM" id="MobiDB-lite"/>
    </source>
</evidence>
<feature type="region of interest" description="Disordered" evidence="1">
    <location>
        <begin position="81"/>
        <end position="141"/>
    </location>
</feature>
<feature type="compositionally biased region" description="Pro residues" evidence="1">
    <location>
        <begin position="1"/>
        <end position="10"/>
    </location>
</feature>
<sequence length="334" mass="36071">MAEKQPPSPSPSSAKGKPLKLGLTDIIEENVMPIDPEKFTPEQKEQFEAMMQQARDQFLNSFTQTRKGTFVQKYKVKVVADDPGTSSSKDGEGKQAPDGSAHPSIKSATDGNRGDDSQGVHRIQGDGAQGPQGGDFNQNNEAAHDFFNNFQDRVNYAVHNALINQSGVLTNTLANMMKSVADGSIAEHQAAGPVYLQGSTFPNYRPLITDIHPPTQAVPPIASSAQSTAPASAPVPAAPPSALGQLINPQLLVREQPQHAGPNVTQLAQDQVVSMFLHPQNVVNSVQQQPIQQTPPRQHIVQPSQQTTSIQQAVQPVQQTPSRGSLYSRFSKRR</sequence>
<dbReference type="AlphaFoldDB" id="I1PRC1"/>
<name>I1PRC1_ORYGL</name>
<dbReference type="OMA" id="HIGQNIP"/>
<dbReference type="Proteomes" id="UP000007306">
    <property type="component" value="Unassembled WGS sequence"/>
</dbReference>
<feature type="region of interest" description="Disordered" evidence="1">
    <location>
        <begin position="1"/>
        <end position="21"/>
    </location>
</feature>
<evidence type="ECO:0000313" key="3">
    <source>
        <dbReference type="Proteomes" id="UP000007306"/>
    </source>
</evidence>
<keyword evidence="3" id="KW-1185">Reference proteome</keyword>
<feature type="compositionally biased region" description="Low complexity" evidence="1">
    <location>
        <begin position="286"/>
        <end position="298"/>
    </location>
</feature>
<dbReference type="EnsemblPlants" id="ORGLA04G0274000.1">
    <property type="protein sequence ID" value="ORGLA04G0274000.1"/>
    <property type="gene ID" value="ORGLA04G0274000"/>
</dbReference>
<reference evidence="2" key="1">
    <citation type="submission" date="2015-06" db="UniProtKB">
        <authorList>
            <consortium name="EnsemblPlants"/>
        </authorList>
    </citation>
    <scope>IDENTIFICATION</scope>
</reference>
<protein>
    <submittedName>
        <fullName evidence="2">Uncharacterized protein</fullName>
    </submittedName>
</protein>
<organism evidence="2 3">
    <name type="scientific">Oryza glaberrima</name>
    <name type="common">African rice</name>
    <dbReference type="NCBI Taxonomy" id="4538"/>
    <lineage>
        <taxon>Eukaryota</taxon>
        <taxon>Viridiplantae</taxon>
        <taxon>Streptophyta</taxon>
        <taxon>Embryophyta</taxon>
        <taxon>Tracheophyta</taxon>
        <taxon>Spermatophyta</taxon>
        <taxon>Magnoliopsida</taxon>
        <taxon>Liliopsida</taxon>
        <taxon>Poales</taxon>
        <taxon>Poaceae</taxon>
        <taxon>BOP clade</taxon>
        <taxon>Oryzoideae</taxon>
        <taxon>Oryzeae</taxon>
        <taxon>Oryzinae</taxon>
        <taxon>Oryza</taxon>
    </lineage>
</organism>
<reference evidence="3" key="2">
    <citation type="submission" date="2018-04" db="EMBL/GenBank/DDBJ databases">
        <title>OglaRS2 (Oryza glaberrima Reference Sequence Version 2).</title>
        <authorList>
            <person name="Zhang J."/>
            <person name="Kudrna D."/>
            <person name="Lee S."/>
            <person name="Talag J."/>
            <person name="Rajasekar S."/>
            <person name="Wing R.A."/>
        </authorList>
    </citation>
    <scope>NUCLEOTIDE SEQUENCE [LARGE SCALE GENOMIC DNA]</scope>
    <source>
        <strain evidence="3">cv. IRGC 96717</strain>
    </source>
</reference>
<accession>I1PRC1</accession>
<dbReference type="HOGENOM" id="CLU_071930_0_0_1"/>
<proteinExistence type="predicted"/>
<evidence type="ECO:0000313" key="2">
    <source>
        <dbReference type="EnsemblPlants" id="ORGLA04G0274000.1"/>
    </source>
</evidence>
<feature type="region of interest" description="Disordered" evidence="1">
    <location>
        <begin position="286"/>
        <end position="334"/>
    </location>
</feature>
<dbReference type="Gramene" id="ORGLA04G0274000.1">
    <property type="protein sequence ID" value="ORGLA04G0274000.1"/>
    <property type="gene ID" value="ORGLA04G0274000"/>
</dbReference>
<feature type="compositionally biased region" description="Polar residues" evidence="1">
    <location>
        <begin position="301"/>
        <end position="325"/>
    </location>
</feature>